<gene>
    <name evidence="1" type="ORF">SI7747_UN020963</name>
</gene>
<evidence type="ECO:0000313" key="2">
    <source>
        <dbReference type="Proteomes" id="UP001189122"/>
    </source>
</evidence>
<dbReference type="Gene3D" id="3.40.50.1110">
    <property type="entry name" value="SGNH hydrolase"/>
    <property type="match status" value="1"/>
</dbReference>
<keyword evidence="2" id="KW-1185">Reference proteome</keyword>
<sequence length="240" mass="25744">MIFSLPLGNSSRPLCNDGGGRATVFFLISSLDDNPNPFLCSGKDGARGTADGLRNDLNSVQCQSRSSQSLHILIPSSKAHLADPAALRHLAAPVTTDGTTSLIYPLGCIPRVMCEALASRGLDTQGGVYKVHELSLDYNISLLAGFSDLNSHLLVQGSSSLYIDLQGREGFADEKRACCGLGCMGDGGLLGGCFMVEMVCEEPSRRVWWDLYNMMSIGNKFMANYPETLVKLILSSSLVD</sequence>
<reference evidence="2" key="1">
    <citation type="journal article" date="2020" name="Sci. Rep.">
        <title>Chromosome-scale genome assembly for the duckweed Spirodela intermedia, integrating cytogenetic maps, PacBio and Oxford Nanopore libraries.</title>
        <authorList>
            <person name="Hoang P.T.N."/>
            <person name="Fiebig A."/>
            <person name="Novak P."/>
            <person name="Macas J."/>
            <person name="Cao H.X."/>
            <person name="Stepanenko A."/>
            <person name="Chen G."/>
            <person name="Borisjuk N."/>
            <person name="Scholz U."/>
            <person name="Schubert I."/>
        </authorList>
    </citation>
    <scope>NUCLEOTIDE SEQUENCE [LARGE SCALE GENOMIC DNA]</scope>
</reference>
<evidence type="ECO:0000313" key="1">
    <source>
        <dbReference type="EMBL" id="CAA6674605.1"/>
    </source>
</evidence>
<dbReference type="EMBL" id="CACRZD030000125">
    <property type="protein sequence ID" value="CAA6674605.1"/>
    <property type="molecule type" value="Genomic_DNA"/>
</dbReference>
<protein>
    <submittedName>
        <fullName evidence="1">Uncharacterized protein</fullName>
    </submittedName>
</protein>
<comment type="caution">
    <text evidence="1">The sequence shown here is derived from an EMBL/GenBank/DDBJ whole genome shotgun (WGS) entry which is preliminary data.</text>
</comment>
<dbReference type="InterPro" id="IPR036514">
    <property type="entry name" value="SGNH_hydro_sf"/>
</dbReference>
<accession>A0ABN7EAB2</accession>
<proteinExistence type="predicted"/>
<name>A0ABN7EAB2_SPIIN</name>
<organism evidence="1 2">
    <name type="scientific">Spirodela intermedia</name>
    <name type="common">Intermediate duckweed</name>
    <dbReference type="NCBI Taxonomy" id="51605"/>
    <lineage>
        <taxon>Eukaryota</taxon>
        <taxon>Viridiplantae</taxon>
        <taxon>Streptophyta</taxon>
        <taxon>Embryophyta</taxon>
        <taxon>Tracheophyta</taxon>
        <taxon>Spermatophyta</taxon>
        <taxon>Magnoliopsida</taxon>
        <taxon>Liliopsida</taxon>
        <taxon>Araceae</taxon>
        <taxon>Lemnoideae</taxon>
        <taxon>Spirodela</taxon>
    </lineage>
</organism>
<dbReference type="Proteomes" id="UP001189122">
    <property type="component" value="Unassembled WGS sequence"/>
</dbReference>